<dbReference type="Proteomes" id="UP000054248">
    <property type="component" value="Unassembled WGS sequence"/>
</dbReference>
<gene>
    <name evidence="1" type="ORF">M407DRAFT_243101</name>
</gene>
<organism evidence="1 2">
    <name type="scientific">Tulasnella calospora MUT 4182</name>
    <dbReference type="NCBI Taxonomy" id="1051891"/>
    <lineage>
        <taxon>Eukaryota</taxon>
        <taxon>Fungi</taxon>
        <taxon>Dikarya</taxon>
        <taxon>Basidiomycota</taxon>
        <taxon>Agaricomycotina</taxon>
        <taxon>Agaricomycetes</taxon>
        <taxon>Cantharellales</taxon>
        <taxon>Tulasnellaceae</taxon>
        <taxon>Tulasnella</taxon>
    </lineage>
</organism>
<protein>
    <submittedName>
        <fullName evidence="1">Uncharacterized protein</fullName>
    </submittedName>
</protein>
<dbReference type="HOGENOM" id="CLU_1518968_0_0_1"/>
<accession>A0A0C3QMT1</accession>
<reference evidence="2" key="2">
    <citation type="submission" date="2015-01" db="EMBL/GenBank/DDBJ databases">
        <title>Evolutionary Origins and Diversification of the Mycorrhizal Mutualists.</title>
        <authorList>
            <consortium name="DOE Joint Genome Institute"/>
            <consortium name="Mycorrhizal Genomics Consortium"/>
            <person name="Kohler A."/>
            <person name="Kuo A."/>
            <person name="Nagy L.G."/>
            <person name="Floudas D."/>
            <person name="Copeland A."/>
            <person name="Barry K.W."/>
            <person name="Cichocki N."/>
            <person name="Veneault-Fourrey C."/>
            <person name="LaButti K."/>
            <person name="Lindquist E.A."/>
            <person name="Lipzen A."/>
            <person name="Lundell T."/>
            <person name="Morin E."/>
            <person name="Murat C."/>
            <person name="Riley R."/>
            <person name="Ohm R."/>
            <person name="Sun H."/>
            <person name="Tunlid A."/>
            <person name="Henrissat B."/>
            <person name="Grigoriev I.V."/>
            <person name="Hibbett D.S."/>
            <person name="Martin F."/>
        </authorList>
    </citation>
    <scope>NUCLEOTIDE SEQUENCE [LARGE SCALE GENOMIC DNA]</scope>
    <source>
        <strain evidence="2">MUT 4182</strain>
    </source>
</reference>
<dbReference type="EMBL" id="KN822997">
    <property type="protein sequence ID" value="KIO28244.1"/>
    <property type="molecule type" value="Genomic_DNA"/>
</dbReference>
<dbReference type="AlphaFoldDB" id="A0A0C3QMT1"/>
<evidence type="ECO:0000313" key="1">
    <source>
        <dbReference type="EMBL" id="KIO28244.1"/>
    </source>
</evidence>
<proteinExistence type="predicted"/>
<name>A0A0C3QMT1_9AGAM</name>
<reference evidence="1 2" key="1">
    <citation type="submission" date="2014-04" db="EMBL/GenBank/DDBJ databases">
        <authorList>
            <consortium name="DOE Joint Genome Institute"/>
            <person name="Kuo A."/>
            <person name="Girlanda M."/>
            <person name="Perotto S."/>
            <person name="Kohler A."/>
            <person name="Nagy L.G."/>
            <person name="Floudas D."/>
            <person name="Copeland A."/>
            <person name="Barry K.W."/>
            <person name="Cichocki N."/>
            <person name="Veneault-Fourrey C."/>
            <person name="LaButti K."/>
            <person name="Lindquist E.A."/>
            <person name="Lipzen A."/>
            <person name="Lundell T."/>
            <person name="Morin E."/>
            <person name="Murat C."/>
            <person name="Sun H."/>
            <person name="Tunlid A."/>
            <person name="Henrissat B."/>
            <person name="Grigoriev I.V."/>
            <person name="Hibbett D.S."/>
            <person name="Martin F."/>
            <person name="Nordberg H.P."/>
            <person name="Cantor M.N."/>
            <person name="Hua S.X."/>
        </authorList>
    </citation>
    <scope>NUCLEOTIDE SEQUENCE [LARGE SCALE GENOMIC DNA]</scope>
    <source>
        <strain evidence="1 2">MUT 4182</strain>
    </source>
</reference>
<evidence type="ECO:0000313" key="2">
    <source>
        <dbReference type="Proteomes" id="UP000054248"/>
    </source>
</evidence>
<keyword evidence="2" id="KW-1185">Reference proteome</keyword>
<sequence length="177" mass="20028">MNMKYCSVSLKQDVPCPEPQSGPVYFLNVPRSQPTSPVGTRVPAGSEGQLPSLKRSNILPLISLCAEKYWRTLRQQYLSLKHDQRLSLAWRPAPVTTTSAVPRIRPVPKWHAGTVAPVRNLSQCPLCACFNETLQYSYFFRLQTRLGASPRLPERQLVWDLDMCHSLGRSEFDASSR</sequence>